<dbReference type="Pfam" id="PF13649">
    <property type="entry name" value="Methyltransf_25"/>
    <property type="match status" value="1"/>
</dbReference>
<dbReference type="InterPro" id="IPR029063">
    <property type="entry name" value="SAM-dependent_MTases_sf"/>
</dbReference>
<dbReference type="SUPFAM" id="SSF53335">
    <property type="entry name" value="S-adenosyl-L-methionine-dependent methyltransferases"/>
    <property type="match status" value="1"/>
</dbReference>
<name>A0A3B0VHV8_9ZZZZ</name>
<reference evidence="3" key="1">
    <citation type="submission" date="2018-06" db="EMBL/GenBank/DDBJ databases">
        <authorList>
            <person name="Zhirakovskaya E."/>
        </authorList>
    </citation>
    <scope>NUCLEOTIDE SEQUENCE</scope>
</reference>
<dbReference type="EMBL" id="UOEX01000227">
    <property type="protein sequence ID" value="VAW37907.1"/>
    <property type="molecule type" value="Genomic_DNA"/>
</dbReference>
<dbReference type="AlphaFoldDB" id="A0A3B0VHV8"/>
<dbReference type="InterPro" id="IPR041698">
    <property type="entry name" value="Methyltransf_25"/>
</dbReference>
<dbReference type="Gene3D" id="3.40.50.150">
    <property type="entry name" value="Vaccinia Virus protein VP39"/>
    <property type="match status" value="1"/>
</dbReference>
<evidence type="ECO:0000259" key="2">
    <source>
        <dbReference type="Pfam" id="PF13649"/>
    </source>
</evidence>
<keyword evidence="1 3" id="KW-0808">Transferase</keyword>
<protein>
    <submittedName>
        <fullName evidence="3">Methyltransferase</fullName>
        <ecNumber evidence="3">2.1.1.-</ecNumber>
    </submittedName>
</protein>
<evidence type="ECO:0000313" key="3">
    <source>
        <dbReference type="EMBL" id="VAW37907.1"/>
    </source>
</evidence>
<keyword evidence="3" id="KW-0489">Methyltransferase</keyword>
<gene>
    <name evidence="3" type="ORF">MNBD_DELTA03-777</name>
</gene>
<dbReference type="EC" id="2.1.1.-" evidence="3"/>
<feature type="domain" description="Methyltransferase" evidence="2">
    <location>
        <begin position="57"/>
        <end position="147"/>
    </location>
</feature>
<dbReference type="GO" id="GO:0032259">
    <property type="term" value="P:methylation"/>
    <property type="evidence" value="ECO:0007669"/>
    <property type="project" value="UniProtKB-KW"/>
</dbReference>
<dbReference type="CDD" id="cd02440">
    <property type="entry name" value="AdoMet_MTases"/>
    <property type="match status" value="1"/>
</dbReference>
<organism evidence="3">
    <name type="scientific">hydrothermal vent metagenome</name>
    <dbReference type="NCBI Taxonomy" id="652676"/>
    <lineage>
        <taxon>unclassified sequences</taxon>
        <taxon>metagenomes</taxon>
        <taxon>ecological metagenomes</taxon>
    </lineage>
</organism>
<evidence type="ECO:0000256" key="1">
    <source>
        <dbReference type="ARBA" id="ARBA00022679"/>
    </source>
</evidence>
<proteinExistence type="predicted"/>
<accession>A0A3B0VHV8</accession>
<dbReference type="PANTHER" id="PTHR43861">
    <property type="entry name" value="TRANS-ACONITATE 2-METHYLTRANSFERASE-RELATED"/>
    <property type="match status" value="1"/>
</dbReference>
<dbReference type="GO" id="GO:0008168">
    <property type="term" value="F:methyltransferase activity"/>
    <property type="evidence" value="ECO:0007669"/>
    <property type="project" value="UniProtKB-KW"/>
</dbReference>
<sequence>MIDWNRMWQEARRRKTWQRKTSEDWNKRAAGFARRHKNSVYVKEFLNRLPLSAGMSVLDMGCGPGTLTIPLAPKVREITAVDFSPGMLKILTAKAAEGGLNNITTRQGAWEDDWQTLGLGRYDLIIASRSLAVDDLKGALDKLRRAARGWVFIGDRVGSGPFDPAMFAAIGRPFHPGPDYIYTINILYQMGIHARLDFIDLPPDRGHKTREEAISSWSWMFHDLTATENDKLNRHLSERLIRNNHGHWCLRDEVCPSWALISWRQTTHQHD</sequence>